<dbReference type="InterPro" id="IPR028896">
    <property type="entry name" value="GcvT/YgfZ/DmdA"/>
</dbReference>
<dbReference type="Gene3D" id="3.30.70.1400">
    <property type="entry name" value="Aminomethyltransferase beta-barrel domains"/>
    <property type="match status" value="1"/>
</dbReference>
<dbReference type="InterPro" id="IPR029043">
    <property type="entry name" value="GcvT/YgfZ_C"/>
</dbReference>
<evidence type="ECO:0000256" key="3">
    <source>
        <dbReference type="ARBA" id="ARBA00022576"/>
    </source>
</evidence>
<evidence type="ECO:0000313" key="11">
    <source>
        <dbReference type="EMBL" id="QDU80331.1"/>
    </source>
</evidence>
<accession>A0A518CM67</accession>
<keyword evidence="4 7" id="KW-0808">Transferase</keyword>
<dbReference type="NCBIfam" id="TIGR00528">
    <property type="entry name" value="gcvT"/>
    <property type="match status" value="1"/>
</dbReference>
<dbReference type="GO" id="GO:0019464">
    <property type="term" value="P:glycine decarboxylation via glycine cleavage system"/>
    <property type="evidence" value="ECO:0007669"/>
    <property type="project" value="UniProtKB-UniRule"/>
</dbReference>
<comment type="subunit">
    <text evidence="7">The glycine cleavage system is composed of four proteins: P, T, L and H.</text>
</comment>
<keyword evidence="3 7" id="KW-0032">Aminotransferase</keyword>
<dbReference type="Pfam" id="PF01571">
    <property type="entry name" value="GCV_T"/>
    <property type="match status" value="1"/>
</dbReference>
<dbReference type="FunFam" id="3.30.70.1400:FF:000001">
    <property type="entry name" value="Aminomethyltransferase"/>
    <property type="match status" value="1"/>
</dbReference>
<dbReference type="InterPro" id="IPR006222">
    <property type="entry name" value="GCVT_N"/>
</dbReference>
<dbReference type="GO" id="GO:0004047">
    <property type="term" value="F:aminomethyltransferase activity"/>
    <property type="evidence" value="ECO:0007669"/>
    <property type="project" value="UniProtKB-UniRule"/>
</dbReference>
<gene>
    <name evidence="11" type="primary">gcvT_2</name>
    <name evidence="7" type="synonym">gcvT</name>
    <name evidence="11" type="ORF">Pla110_20580</name>
</gene>
<dbReference type="FunFam" id="2.40.30.110:FF:000003">
    <property type="entry name" value="Aminomethyltransferase"/>
    <property type="match status" value="1"/>
</dbReference>
<protein>
    <recommendedName>
        <fullName evidence="2 7">Aminomethyltransferase</fullName>
        <ecNumber evidence="2 7">2.1.2.10</ecNumber>
    </recommendedName>
    <alternativeName>
        <fullName evidence="5 7">Glycine cleavage system T protein</fullName>
    </alternativeName>
</protein>
<proteinExistence type="inferred from homology"/>
<dbReference type="RefSeq" id="WP_144995622.1">
    <property type="nucleotide sequence ID" value="NZ_CP036281.1"/>
</dbReference>
<evidence type="ECO:0000256" key="4">
    <source>
        <dbReference type="ARBA" id="ARBA00022679"/>
    </source>
</evidence>
<evidence type="ECO:0000256" key="5">
    <source>
        <dbReference type="ARBA" id="ARBA00031395"/>
    </source>
</evidence>
<evidence type="ECO:0000256" key="1">
    <source>
        <dbReference type="ARBA" id="ARBA00008609"/>
    </source>
</evidence>
<dbReference type="PANTHER" id="PTHR43757">
    <property type="entry name" value="AMINOMETHYLTRANSFERASE"/>
    <property type="match status" value="1"/>
</dbReference>
<comment type="function">
    <text evidence="7">The glycine cleavage system catalyzes the degradation of glycine.</text>
</comment>
<dbReference type="EMBL" id="CP036281">
    <property type="protein sequence ID" value="QDU80331.1"/>
    <property type="molecule type" value="Genomic_DNA"/>
</dbReference>
<dbReference type="AlphaFoldDB" id="A0A518CM67"/>
<dbReference type="InterPro" id="IPR027266">
    <property type="entry name" value="TrmE/GcvT-like"/>
</dbReference>
<feature type="domain" description="Aminomethyltransferase C-terminal" evidence="10">
    <location>
        <begin position="285"/>
        <end position="362"/>
    </location>
</feature>
<evidence type="ECO:0000256" key="6">
    <source>
        <dbReference type="ARBA" id="ARBA00047665"/>
    </source>
</evidence>
<dbReference type="HAMAP" id="MF_00259">
    <property type="entry name" value="GcvT"/>
    <property type="match status" value="1"/>
</dbReference>
<dbReference type="Proteomes" id="UP000317178">
    <property type="component" value="Chromosome"/>
</dbReference>
<evidence type="ECO:0000259" key="9">
    <source>
        <dbReference type="Pfam" id="PF01571"/>
    </source>
</evidence>
<evidence type="ECO:0000256" key="8">
    <source>
        <dbReference type="PIRSR" id="PIRSR006487-1"/>
    </source>
</evidence>
<feature type="domain" description="GCVT N-terminal" evidence="9">
    <location>
        <begin position="11"/>
        <end position="264"/>
    </location>
</feature>
<feature type="binding site" evidence="8">
    <location>
        <position position="198"/>
    </location>
    <ligand>
        <name>substrate</name>
    </ligand>
</feature>
<dbReference type="SUPFAM" id="SSF103025">
    <property type="entry name" value="Folate-binding domain"/>
    <property type="match status" value="1"/>
</dbReference>
<dbReference type="Gene3D" id="4.10.1250.10">
    <property type="entry name" value="Aminomethyltransferase fragment"/>
    <property type="match status" value="1"/>
</dbReference>
<dbReference type="EC" id="2.1.2.10" evidence="2 7"/>
<dbReference type="GO" id="GO:0008483">
    <property type="term" value="F:transaminase activity"/>
    <property type="evidence" value="ECO:0007669"/>
    <property type="project" value="UniProtKB-KW"/>
</dbReference>
<organism evidence="11 12">
    <name type="scientific">Polystyrenella longa</name>
    <dbReference type="NCBI Taxonomy" id="2528007"/>
    <lineage>
        <taxon>Bacteria</taxon>
        <taxon>Pseudomonadati</taxon>
        <taxon>Planctomycetota</taxon>
        <taxon>Planctomycetia</taxon>
        <taxon>Planctomycetales</taxon>
        <taxon>Planctomycetaceae</taxon>
        <taxon>Polystyrenella</taxon>
    </lineage>
</organism>
<dbReference type="SUPFAM" id="SSF101790">
    <property type="entry name" value="Aminomethyltransferase beta-barrel domain"/>
    <property type="match status" value="1"/>
</dbReference>
<keyword evidence="12" id="KW-1185">Reference proteome</keyword>
<evidence type="ECO:0000256" key="2">
    <source>
        <dbReference type="ARBA" id="ARBA00012616"/>
    </source>
</evidence>
<evidence type="ECO:0000313" key="12">
    <source>
        <dbReference type="Proteomes" id="UP000317178"/>
    </source>
</evidence>
<dbReference type="PANTHER" id="PTHR43757:SF2">
    <property type="entry name" value="AMINOMETHYLTRANSFERASE, MITOCHONDRIAL"/>
    <property type="match status" value="1"/>
</dbReference>
<dbReference type="GO" id="GO:0005960">
    <property type="term" value="C:glycine cleavage complex"/>
    <property type="evidence" value="ECO:0007669"/>
    <property type="project" value="InterPro"/>
</dbReference>
<comment type="catalytic activity">
    <reaction evidence="6 7">
        <text>N(6)-[(R)-S(8)-aminomethyldihydrolipoyl]-L-lysyl-[protein] + (6S)-5,6,7,8-tetrahydrofolate = N(6)-[(R)-dihydrolipoyl]-L-lysyl-[protein] + (6R)-5,10-methylene-5,6,7,8-tetrahydrofolate + NH4(+)</text>
        <dbReference type="Rhea" id="RHEA:16945"/>
        <dbReference type="Rhea" id="RHEA-COMP:10475"/>
        <dbReference type="Rhea" id="RHEA-COMP:10492"/>
        <dbReference type="ChEBI" id="CHEBI:15636"/>
        <dbReference type="ChEBI" id="CHEBI:28938"/>
        <dbReference type="ChEBI" id="CHEBI:57453"/>
        <dbReference type="ChEBI" id="CHEBI:83100"/>
        <dbReference type="ChEBI" id="CHEBI:83143"/>
        <dbReference type="EC" id="2.1.2.10"/>
    </reaction>
</comment>
<sequence>MTETGLKTACHEWHVEQDGRMVDFAGWEMPIQYTTIVLEHEAVRQRAGLFDVAHMGRLWFSGDDAEAFLSHVLTLNASKLEVGQVKYGFVLNEQGGILDDVLLYRLANQFMLVVNASNREKIVNWLHQHQTGYTVTIEDKTTEQFMCALQGPRAIDILQPHTPADLSQLGYYQLIETTLFDKPVLLSRTGYTGEDGYEVILPSDEGLFLWKALMEAGSEFGITAAGLGCRDTLRLEAAMPLYGHELNEEIDPITAGLRFGVHLKGTNFIGHDVLVKRTESPRTVKRVGLQLEGRRIAREGALLFLGEEQVGEVTSGTFSPTLQESIGMGYLRADLAETGQRLEVDVRGKRQPAQVVPLPFYKRAQ</sequence>
<comment type="similarity">
    <text evidence="1 7">Belongs to the GcvT family.</text>
</comment>
<dbReference type="GO" id="GO:0005829">
    <property type="term" value="C:cytosol"/>
    <property type="evidence" value="ECO:0007669"/>
    <property type="project" value="TreeGrafter"/>
</dbReference>
<dbReference type="Gene3D" id="2.40.30.110">
    <property type="entry name" value="Aminomethyltransferase beta-barrel domains"/>
    <property type="match status" value="1"/>
</dbReference>
<dbReference type="InterPro" id="IPR006223">
    <property type="entry name" value="GcvT"/>
</dbReference>
<dbReference type="KEGG" id="plon:Pla110_20580"/>
<reference evidence="11 12" key="1">
    <citation type="submission" date="2019-02" db="EMBL/GenBank/DDBJ databases">
        <title>Deep-cultivation of Planctomycetes and their phenomic and genomic characterization uncovers novel biology.</title>
        <authorList>
            <person name="Wiegand S."/>
            <person name="Jogler M."/>
            <person name="Boedeker C."/>
            <person name="Pinto D."/>
            <person name="Vollmers J."/>
            <person name="Rivas-Marin E."/>
            <person name="Kohn T."/>
            <person name="Peeters S.H."/>
            <person name="Heuer A."/>
            <person name="Rast P."/>
            <person name="Oberbeckmann S."/>
            <person name="Bunk B."/>
            <person name="Jeske O."/>
            <person name="Meyerdierks A."/>
            <person name="Storesund J.E."/>
            <person name="Kallscheuer N."/>
            <person name="Luecker S."/>
            <person name="Lage O.M."/>
            <person name="Pohl T."/>
            <person name="Merkel B.J."/>
            <person name="Hornburger P."/>
            <person name="Mueller R.-W."/>
            <person name="Bruemmer F."/>
            <person name="Labrenz M."/>
            <person name="Spormann A.M."/>
            <person name="Op den Camp H."/>
            <person name="Overmann J."/>
            <person name="Amann R."/>
            <person name="Jetten M.S.M."/>
            <person name="Mascher T."/>
            <person name="Medema M.H."/>
            <person name="Devos D.P."/>
            <person name="Kaster A.-K."/>
            <person name="Ovreas L."/>
            <person name="Rohde M."/>
            <person name="Galperin M.Y."/>
            <person name="Jogler C."/>
        </authorList>
    </citation>
    <scope>NUCLEOTIDE SEQUENCE [LARGE SCALE GENOMIC DNA]</scope>
    <source>
        <strain evidence="11 12">Pla110</strain>
    </source>
</reference>
<dbReference type="PIRSF" id="PIRSF006487">
    <property type="entry name" value="GcvT"/>
    <property type="match status" value="1"/>
</dbReference>
<name>A0A518CM67_9PLAN</name>
<dbReference type="InterPro" id="IPR013977">
    <property type="entry name" value="GcvT_C"/>
</dbReference>
<dbReference type="Gene3D" id="3.30.1360.120">
    <property type="entry name" value="Probable tRNA modification gtpase trme, domain 1"/>
    <property type="match status" value="1"/>
</dbReference>
<dbReference type="InterPro" id="IPR022903">
    <property type="entry name" value="GcvT_bac"/>
</dbReference>
<evidence type="ECO:0000256" key="7">
    <source>
        <dbReference type="HAMAP-Rule" id="MF_00259"/>
    </source>
</evidence>
<dbReference type="OrthoDB" id="9774591at2"/>
<dbReference type="Pfam" id="PF08669">
    <property type="entry name" value="GCV_T_C"/>
    <property type="match status" value="1"/>
</dbReference>
<evidence type="ECO:0000259" key="10">
    <source>
        <dbReference type="Pfam" id="PF08669"/>
    </source>
</evidence>
<dbReference type="NCBIfam" id="NF001567">
    <property type="entry name" value="PRK00389.1"/>
    <property type="match status" value="1"/>
</dbReference>